<dbReference type="PROSITE" id="PS51257">
    <property type="entry name" value="PROKAR_LIPOPROTEIN"/>
    <property type="match status" value="1"/>
</dbReference>
<dbReference type="RefSeq" id="WP_029567134.1">
    <property type="nucleotide sequence ID" value="NZ_JNVC02000019.1"/>
</dbReference>
<feature type="signal peptide" evidence="1">
    <location>
        <begin position="1"/>
        <end position="22"/>
    </location>
</feature>
<evidence type="ECO:0000313" key="2">
    <source>
        <dbReference type="EMBL" id="KEZ47578.1"/>
    </source>
</evidence>
<evidence type="ECO:0000313" key="3">
    <source>
        <dbReference type="Proteomes" id="UP000028549"/>
    </source>
</evidence>
<evidence type="ECO:0008006" key="4">
    <source>
        <dbReference type="Google" id="ProtNLM"/>
    </source>
</evidence>
<dbReference type="AlphaFoldDB" id="A0A084GJR6"/>
<organism evidence="2 3">
    <name type="scientific">Metabacillus indicus</name>
    <name type="common">Bacillus indicus</name>
    <dbReference type="NCBI Taxonomy" id="246786"/>
    <lineage>
        <taxon>Bacteria</taxon>
        <taxon>Bacillati</taxon>
        <taxon>Bacillota</taxon>
        <taxon>Bacilli</taxon>
        <taxon>Bacillales</taxon>
        <taxon>Bacillaceae</taxon>
        <taxon>Metabacillus</taxon>
    </lineage>
</organism>
<dbReference type="STRING" id="246786.GS18_0219550"/>
<feature type="chain" id="PRO_5039113592" description="Intracellular proteinase inhibitor BsuPI domain-containing protein" evidence="1">
    <location>
        <begin position="23"/>
        <end position="151"/>
    </location>
</feature>
<accession>A0A084GJR6</accession>
<evidence type="ECO:0000256" key="1">
    <source>
        <dbReference type="SAM" id="SignalP"/>
    </source>
</evidence>
<protein>
    <recommendedName>
        <fullName evidence="4">Intracellular proteinase inhibitor BsuPI domain-containing protein</fullName>
    </recommendedName>
</protein>
<keyword evidence="3" id="KW-1185">Reference proteome</keyword>
<dbReference type="OrthoDB" id="2938139at2"/>
<name>A0A084GJR6_METID</name>
<reference evidence="2 3" key="1">
    <citation type="journal article" date="2005" name="Int. J. Syst. Evol. Microbiol.">
        <title>Bacillus cibi sp. nov., isolated from jeotgal, a traditional Korean fermented seafood.</title>
        <authorList>
            <person name="Yoon J.H."/>
            <person name="Lee C.H."/>
            <person name="Oh T.K."/>
        </authorList>
    </citation>
    <scope>NUCLEOTIDE SEQUENCE [LARGE SCALE GENOMIC DNA]</scope>
    <source>
        <strain evidence="2 3">DSM 16189</strain>
    </source>
</reference>
<gene>
    <name evidence="2" type="ORF">GS18_0219550</name>
</gene>
<proteinExistence type="predicted"/>
<dbReference type="EMBL" id="JNVC02000019">
    <property type="protein sequence ID" value="KEZ47578.1"/>
    <property type="molecule type" value="Genomic_DNA"/>
</dbReference>
<comment type="caution">
    <text evidence="2">The sequence shown here is derived from an EMBL/GenBank/DDBJ whole genome shotgun (WGS) entry which is preliminary data.</text>
</comment>
<keyword evidence="1" id="KW-0732">Signal</keyword>
<dbReference type="Proteomes" id="UP000028549">
    <property type="component" value="Unassembled WGS sequence"/>
</dbReference>
<sequence>MRKRLKVITSIFLVALSAGCIAEDYDFTPPSVTLSSPDSSQSEKLTEANIKWTGENNKLEEKRIDDVLSYANEQEQLTFQPGQKIDLLFDSEDFMVEDLEAALWKDGTEQELPLDKQRSFTFPEEKGTYILVVELDADSGLAQYVGNIEIK</sequence>